<evidence type="ECO:0000313" key="2">
    <source>
        <dbReference type="Proteomes" id="UP000016057"/>
    </source>
</evidence>
<comment type="caution">
    <text evidence="1">The sequence shown here is derived from an EMBL/GenBank/DDBJ whole genome shotgun (WGS) entry which is preliminary data.</text>
</comment>
<gene>
    <name evidence="1" type="ORF">C683_0632</name>
</gene>
<dbReference type="Proteomes" id="UP000016057">
    <property type="component" value="Unassembled WGS sequence"/>
</dbReference>
<dbReference type="AlphaFoldDB" id="K8ZNY5"/>
<keyword evidence="2" id="KW-1185">Reference proteome</keyword>
<dbReference type="Gene3D" id="1.20.1440.140">
    <property type="match status" value="1"/>
</dbReference>
<dbReference type="InterPro" id="IPR053739">
    <property type="entry name" value="Bact_Immunity_Domain_sf"/>
</dbReference>
<protein>
    <submittedName>
        <fullName evidence="1">Mundticin KS immunity protein</fullName>
    </submittedName>
</protein>
<proteinExistence type="predicted"/>
<name>K8ZNY5_9ENTE</name>
<reference evidence="1 2" key="1">
    <citation type="journal article" date="2013" name="Genome Announc.">
        <title>Draft Genome Sequence of Catellicoccus marimammalium, a Novel Species Commonly Found in Gull Feces.</title>
        <authorList>
            <person name="Weigand M.R."/>
            <person name="Ryu H."/>
            <person name="Bozcek L."/>
            <person name="Konstantinidis K.T."/>
            <person name="Santo Domingo J.W."/>
        </authorList>
    </citation>
    <scope>NUCLEOTIDE SEQUENCE [LARGE SCALE GENOMIC DNA]</scope>
    <source>
        <strain evidence="1 2">M35/04/3</strain>
    </source>
</reference>
<organism evidence="1 2">
    <name type="scientific">Catellicoccus marimammalium M35/04/3</name>
    <dbReference type="NCBI Taxonomy" id="1234409"/>
    <lineage>
        <taxon>Bacteria</taxon>
        <taxon>Bacillati</taxon>
        <taxon>Bacillota</taxon>
        <taxon>Bacilli</taxon>
        <taxon>Lactobacillales</taxon>
        <taxon>Enterococcaceae</taxon>
        <taxon>Catellicoccus</taxon>
    </lineage>
</organism>
<accession>K8ZNY5</accession>
<sequence length="92" mass="10849">MKWYAGGQERKKVAMKLLIELYQSTEDPILKEFFAKYIRELDWGTSIPFALSAMNIEMASVLLKNKILLTKEQEEKVEELRKMSNIRYGYPN</sequence>
<evidence type="ECO:0000313" key="1">
    <source>
        <dbReference type="EMBL" id="EKU27301.1"/>
    </source>
</evidence>
<dbReference type="EMBL" id="AMYT01000017">
    <property type="protein sequence ID" value="EKU27301.1"/>
    <property type="molecule type" value="Genomic_DNA"/>
</dbReference>
<dbReference type="STRING" id="1234409.C683_0632"/>
<dbReference type="OrthoDB" id="2135506at2"/>
<dbReference type="PATRIC" id="fig|1234409.3.peg.583"/>
<dbReference type="RefSeq" id="WP_009489936.1">
    <property type="nucleotide sequence ID" value="NZ_AMYT01000017.1"/>
</dbReference>
<dbReference type="eggNOG" id="COG1476">
    <property type="taxonomic scope" value="Bacteria"/>
</dbReference>